<name>A0ABM1B1U4_LIMPO</name>
<evidence type="ECO:0000313" key="2">
    <source>
        <dbReference type="Proteomes" id="UP000694941"/>
    </source>
</evidence>
<accession>A0ABM1B1U4</accession>
<feature type="compositionally biased region" description="Low complexity" evidence="1">
    <location>
        <begin position="41"/>
        <end position="57"/>
    </location>
</feature>
<protein>
    <submittedName>
        <fullName evidence="3">Neuron navigator 3-like</fullName>
    </submittedName>
</protein>
<feature type="region of interest" description="Disordered" evidence="1">
    <location>
        <begin position="35"/>
        <end position="67"/>
    </location>
</feature>
<dbReference type="InterPro" id="IPR039041">
    <property type="entry name" value="Nav/unc-53"/>
</dbReference>
<reference evidence="3" key="1">
    <citation type="submission" date="2025-08" db="UniProtKB">
        <authorList>
            <consortium name="RefSeq"/>
        </authorList>
    </citation>
    <scope>IDENTIFICATION</scope>
    <source>
        <tissue evidence="3">Muscle</tissue>
    </source>
</reference>
<dbReference type="GeneID" id="106458163"/>
<evidence type="ECO:0000256" key="1">
    <source>
        <dbReference type="SAM" id="MobiDB-lite"/>
    </source>
</evidence>
<dbReference type="PANTHER" id="PTHR12784">
    <property type="entry name" value="STEERIN"/>
    <property type="match status" value="1"/>
</dbReference>
<organism evidence="2 3">
    <name type="scientific">Limulus polyphemus</name>
    <name type="common">Atlantic horseshoe crab</name>
    <dbReference type="NCBI Taxonomy" id="6850"/>
    <lineage>
        <taxon>Eukaryota</taxon>
        <taxon>Metazoa</taxon>
        <taxon>Ecdysozoa</taxon>
        <taxon>Arthropoda</taxon>
        <taxon>Chelicerata</taxon>
        <taxon>Merostomata</taxon>
        <taxon>Xiphosura</taxon>
        <taxon>Limulidae</taxon>
        <taxon>Limulus</taxon>
    </lineage>
</organism>
<sequence length="191" mass="21716">MALQSMQAVEKSINGTNLVRRHTFNDTKEHALHEHKISRQMSTDSMSSVNSVSSRNSGFGDQCDGKYKKKKKGWLRSSFSKAFSRSKKNKNGSVSDGEDLKQFLSDSSIPYSPSLRSQHKHSEIRSQQTIKSSHSSSVLYEKEYDRSTELINTLKKQLREKEMVITDIRLETLTSAQQLEALKETVKNNAE</sequence>
<dbReference type="PANTHER" id="PTHR12784:SF28">
    <property type="entry name" value="PROTEIN SICKIE"/>
    <property type="match status" value="1"/>
</dbReference>
<keyword evidence="2" id="KW-1185">Reference proteome</keyword>
<evidence type="ECO:0000313" key="3">
    <source>
        <dbReference type="RefSeq" id="XP_013773077.2"/>
    </source>
</evidence>
<proteinExistence type="predicted"/>
<gene>
    <name evidence="3" type="primary">LOC106458163</name>
</gene>
<dbReference type="RefSeq" id="XP_013773077.2">
    <property type="nucleotide sequence ID" value="XM_013917623.2"/>
</dbReference>
<feature type="region of interest" description="Disordered" evidence="1">
    <location>
        <begin position="108"/>
        <end position="137"/>
    </location>
</feature>
<dbReference type="Proteomes" id="UP000694941">
    <property type="component" value="Unplaced"/>
</dbReference>